<dbReference type="PROSITE" id="PS51186">
    <property type="entry name" value="GNAT"/>
    <property type="match status" value="1"/>
</dbReference>
<dbReference type="Gene3D" id="3.40.630.30">
    <property type="match status" value="1"/>
</dbReference>
<dbReference type="InterPro" id="IPR016181">
    <property type="entry name" value="Acyl_CoA_acyltransferase"/>
</dbReference>
<evidence type="ECO:0000313" key="3">
    <source>
        <dbReference type="Proteomes" id="UP001499988"/>
    </source>
</evidence>
<keyword evidence="3" id="KW-1185">Reference proteome</keyword>
<dbReference type="SUPFAM" id="SSF55729">
    <property type="entry name" value="Acyl-CoA N-acyltransferases (Nat)"/>
    <property type="match status" value="1"/>
</dbReference>
<protein>
    <recommendedName>
        <fullName evidence="1">N-acetyltransferase domain-containing protein</fullName>
    </recommendedName>
</protein>
<name>A0ABP9FE85_9GAMM</name>
<organism evidence="2 3">
    <name type="scientific">Ferrimonas pelagia</name>
    <dbReference type="NCBI Taxonomy" id="1177826"/>
    <lineage>
        <taxon>Bacteria</taxon>
        <taxon>Pseudomonadati</taxon>
        <taxon>Pseudomonadota</taxon>
        <taxon>Gammaproteobacteria</taxon>
        <taxon>Alteromonadales</taxon>
        <taxon>Ferrimonadaceae</taxon>
        <taxon>Ferrimonas</taxon>
    </lineage>
</organism>
<dbReference type="CDD" id="cd04301">
    <property type="entry name" value="NAT_SF"/>
    <property type="match status" value="1"/>
</dbReference>
<dbReference type="RefSeq" id="WP_345336176.1">
    <property type="nucleotide sequence ID" value="NZ_BAABJZ010000092.1"/>
</dbReference>
<gene>
    <name evidence="2" type="ORF">GCM10023333_29220</name>
</gene>
<accession>A0ABP9FE85</accession>
<dbReference type="Pfam" id="PF13508">
    <property type="entry name" value="Acetyltransf_7"/>
    <property type="match status" value="1"/>
</dbReference>
<feature type="domain" description="N-acetyltransferase" evidence="1">
    <location>
        <begin position="1"/>
        <end position="130"/>
    </location>
</feature>
<proteinExistence type="predicted"/>
<comment type="caution">
    <text evidence="2">The sequence shown here is derived from an EMBL/GenBank/DDBJ whole genome shotgun (WGS) entry which is preliminary data.</text>
</comment>
<reference evidence="3" key="1">
    <citation type="journal article" date="2019" name="Int. J. Syst. Evol. Microbiol.">
        <title>The Global Catalogue of Microorganisms (GCM) 10K type strain sequencing project: providing services to taxonomists for standard genome sequencing and annotation.</title>
        <authorList>
            <consortium name="The Broad Institute Genomics Platform"/>
            <consortium name="The Broad Institute Genome Sequencing Center for Infectious Disease"/>
            <person name="Wu L."/>
            <person name="Ma J."/>
        </authorList>
    </citation>
    <scope>NUCLEOTIDE SEQUENCE [LARGE SCALE GENOMIC DNA]</scope>
    <source>
        <strain evidence="3">JCM 18401</strain>
    </source>
</reference>
<dbReference type="Proteomes" id="UP001499988">
    <property type="component" value="Unassembled WGS sequence"/>
</dbReference>
<evidence type="ECO:0000313" key="2">
    <source>
        <dbReference type="EMBL" id="GAA4894229.1"/>
    </source>
</evidence>
<dbReference type="EMBL" id="BAABJZ010000092">
    <property type="protein sequence ID" value="GAA4894229.1"/>
    <property type="molecule type" value="Genomic_DNA"/>
</dbReference>
<evidence type="ECO:0000259" key="1">
    <source>
        <dbReference type="PROSITE" id="PS51186"/>
    </source>
</evidence>
<dbReference type="InterPro" id="IPR000182">
    <property type="entry name" value="GNAT_dom"/>
</dbReference>
<sequence>MTPVYQWLSPQQAPLAGRFYASEGDKSSVRRDERIAVARLEGRIVAALRLSPREGHTLLRALRVAQSHRGQGLARGLLRFALTDSNAPIWCFALADLTPFYLTLGFIERSTAPAAILGPFQAYAQRQPLRLMCFAATEGSAN</sequence>